<reference evidence="1 2" key="1">
    <citation type="submission" date="2013-09" db="EMBL/GenBank/DDBJ databases">
        <authorList>
            <consortium name="DOE Joint Genome Institute"/>
            <person name="Klenk H.-P."/>
            <person name="Huntemann M."/>
            <person name="Han J."/>
            <person name="Chen A."/>
            <person name="Kyrpides N."/>
            <person name="Mavromatis K."/>
            <person name="Markowitz V."/>
            <person name="Palaniappan K."/>
            <person name="Ivanova N."/>
            <person name="Schaumberg A."/>
            <person name="Pati A."/>
            <person name="Liolios K."/>
            <person name="Nordberg H.P."/>
            <person name="Cantor M.N."/>
            <person name="Hua S.X."/>
            <person name="Woyke T."/>
        </authorList>
    </citation>
    <scope>NUCLEOTIDE SEQUENCE [LARGE SCALE GENOMIC DNA]</scope>
    <source>
        <strain evidence="1 2">DSM 14336</strain>
    </source>
</reference>
<dbReference type="InterPro" id="IPR014543">
    <property type="entry name" value="UCP028291"/>
</dbReference>
<dbReference type="Proteomes" id="UP000018780">
    <property type="component" value="Chromosome"/>
</dbReference>
<protein>
    <submittedName>
        <fullName evidence="1">2,4-dihydroxyhept-2-ene-1,7-dioic acid aldolase</fullName>
    </submittedName>
</protein>
<keyword evidence="2" id="KW-1185">Reference proteome</keyword>
<accession>V9VWJ8</accession>
<dbReference type="STRING" id="999552.METH_16705"/>
<dbReference type="PIRSF" id="PIRSF028291">
    <property type="entry name" value="UCP028291"/>
    <property type="match status" value="1"/>
</dbReference>
<organism evidence="1 2">
    <name type="scientific">Leisingera methylohalidivorans DSM 14336</name>
    <dbReference type="NCBI Taxonomy" id="999552"/>
    <lineage>
        <taxon>Bacteria</taxon>
        <taxon>Pseudomonadati</taxon>
        <taxon>Pseudomonadota</taxon>
        <taxon>Alphaproteobacteria</taxon>
        <taxon>Rhodobacterales</taxon>
        <taxon>Roseobacteraceae</taxon>
        <taxon>Leisingera</taxon>
    </lineage>
</organism>
<dbReference type="PATRIC" id="fig|999552.6.peg.3330"/>
<gene>
    <name evidence="1" type="ORF">METH_16705</name>
</gene>
<name>V9VWJ8_9RHOB</name>
<sequence>MLTDTGRFDTPDAAKYLQQLCKHFAHKVEVQFDATDKTGHGTVALGMGPATLRATAQELTADVTAPTAEELDHARQIIDNHLARFAFREEFKNMIWQSATAPA</sequence>
<dbReference type="Gene3D" id="3.30.310.50">
    <property type="entry name" value="Alpha-D-phosphohexomutase, C-terminal domain"/>
    <property type="match status" value="1"/>
</dbReference>
<dbReference type="KEGG" id="lmd:METH_16705"/>
<proteinExistence type="predicted"/>
<dbReference type="OrthoDB" id="9806511at2"/>
<dbReference type="EMBL" id="CP006773">
    <property type="protein sequence ID" value="AHD02094.1"/>
    <property type="molecule type" value="Genomic_DNA"/>
</dbReference>
<evidence type="ECO:0000313" key="2">
    <source>
        <dbReference type="Proteomes" id="UP000018780"/>
    </source>
</evidence>
<dbReference type="AlphaFoldDB" id="V9VWJ8"/>
<dbReference type="RefSeq" id="WP_024091521.1">
    <property type="nucleotide sequence ID" value="NC_023135.1"/>
</dbReference>
<dbReference type="Pfam" id="PF09981">
    <property type="entry name" value="DUF2218"/>
    <property type="match status" value="1"/>
</dbReference>
<evidence type="ECO:0000313" key="1">
    <source>
        <dbReference type="EMBL" id="AHD02094.1"/>
    </source>
</evidence>
<dbReference type="HOGENOM" id="CLU_127482_1_0_5"/>